<keyword evidence="2" id="KW-1185">Reference proteome</keyword>
<name>A0ACC2PRD1_9HYME</name>
<gene>
    <name evidence="1" type="ORF">QAD02_021765</name>
</gene>
<protein>
    <submittedName>
        <fullName evidence="1">Uncharacterized protein</fullName>
    </submittedName>
</protein>
<organism evidence="1 2">
    <name type="scientific">Eretmocerus hayati</name>
    <dbReference type="NCBI Taxonomy" id="131215"/>
    <lineage>
        <taxon>Eukaryota</taxon>
        <taxon>Metazoa</taxon>
        <taxon>Ecdysozoa</taxon>
        <taxon>Arthropoda</taxon>
        <taxon>Hexapoda</taxon>
        <taxon>Insecta</taxon>
        <taxon>Pterygota</taxon>
        <taxon>Neoptera</taxon>
        <taxon>Endopterygota</taxon>
        <taxon>Hymenoptera</taxon>
        <taxon>Apocrita</taxon>
        <taxon>Proctotrupomorpha</taxon>
        <taxon>Chalcidoidea</taxon>
        <taxon>Aphelinidae</taxon>
        <taxon>Aphelininae</taxon>
        <taxon>Eretmocerus</taxon>
    </lineage>
</organism>
<comment type="caution">
    <text evidence="1">The sequence shown here is derived from an EMBL/GenBank/DDBJ whole genome shotgun (WGS) entry which is preliminary data.</text>
</comment>
<evidence type="ECO:0000313" key="2">
    <source>
        <dbReference type="Proteomes" id="UP001239111"/>
    </source>
</evidence>
<proteinExistence type="predicted"/>
<reference evidence="1" key="1">
    <citation type="submission" date="2023-04" db="EMBL/GenBank/DDBJ databases">
        <title>A chromosome-level genome assembly of the parasitoid wasp Eretmocerus hayati.</title>
        <authorList>
            <person name="Zhong Y."/>
            <person name="Liu S."/>
            <person name="Liu Y."/>
        </authorList>
    </citation>
    <scope>NUCLEOTIDE SEQUENCE</scope>
    <source>
        <strain evidence="1">ZJU_SS_LIU_2023</strain>
    </source>
</reference>
<accession>A0ACC2PRD1</accession>
<sequence>MSEKNIRIERQSDEISSLQAKNDHIEEKLRELSEKFLVEQNGVSAGSISTITLQNPPKNHSNRVSHDVQTPERSDASKSRNGAPSKGALLASRNKRRVKASKYCRGYGDVAEGKKRTRKYKWVLIADVNYHYYMKDGAGYADWKKRHLTIENCDYIYLVENIYVHHEEWNLVKEQKDPRQALKMINLFIRKEDDFSNLTIEPENIKPQNCIPGKPPVQRIQYEKLRHASSKFSQ</sequence>
<evidence type="ECO:0000313" key="1">
    <source>
        <dbReference type="EMBL" id="KAJ8685972.1"/>
    </source>
</evidence>
<dbReference type="Proteomes" id="UP001239111">
    <property type="component" value="Chromosome 1"/>
</dbReference>
<dbReference type="EMBL" id="CM056741">
    <property type="protein sequence ID" value="KAJ8685972.1"/>
    <property type="molecule type" value="Genomic_DNA"/>
</dbReference>